<dbReference type="InterPro" id="IPR007462">
    <property type="entry name" value="COV1-like"/>
</dbReference>
<feature type="region of interest" description="Disordered" evidence="1">
    <location>
        <begin position="231"/>
        <end position="258"/>
    </location>
</feature>
<evidence type="ECO:0000313" key="4">
    <source>
        <dbReference type="Proteomes" id="UP000184510"/>
    </source>
</evidence>
<dbReference type="PANTHER" id="PTHR31876:SF26">
    <property type="entry name" value="PROTEIN LIKE COV 2"/>
    <property type="match status" value="1"/>
</dbReference>
<keyword evidence="4" id="KW-1185">Reference proteome</keyword>
<dbReference type="STRING" id="1123071.SAMN02745181_1016"/>
<reference evidence="3 4" key="1">
    <citation type="submission" date="2016-11" db="EMBL/GenBank/DDBJ databases">
        <authorList>
            <person name="Jaros S."/>
            <person name="Januszkiewicz K."/>
            <person name="Wedrychowicz H."/>
        </authorList>
    </citation>
    <scope>NUCLEOTIDE SEQUENCE [LARGE SCALE GENOMIC DNA]</scope>
    <source>
        <strain evidence="3 4">DSM 18772</strain>
    </source>
</reference>
<evidence type="ECO:0000256" key="2">
    <source>
        <dbReference type="SAM" id="Phobius"/>
    </source>
</evidence>
<feature type="compositionally biased region" description="Basic and acidic residues" evidence="1">
    <location>
        <begin position="243"/>
        <end position="258"/>
    </location>
</feature>
<keyword evidence="2" id="KW-0812">Transmembrane</keyword>
<dbReference type="AlphaFoldDB" id="A0A1M6EF71"/>
<organism evidence="3 4">
    <name type="scientific">Rubritalea squalenifaciens DSM 18772</name>
    <dbReference type="NCBI Taxonomy" id="1123071"/>
    <lineage>
        <taxon>Bacteria</taxon>
        <taxon>Pseudomonadati</taxon>
        <taxon>Verrucomicrobiota</taxon>
        <taxon>Verrucomicrobiia</taxon>
        <taxon>Verrucomicrobiales</taxon>
        <taxon>Rubritaleaceae</taxon>
        <taxon>Rubritalea</taxon>
    </lineage>
</organism>
<dbReference type="EMBL" id="FQYR01000002">
    <property type="protein sequence ID" value="SHI84126.1"/>
    <property type="molecule type" value="Genomic_DNA"/>
</dbReference>
<keyword evidence="2" id="KW-0472">Membrane</keyword>
<feature type="transmembrane region" description="Helical" evidence="2">
    <location>
        <begin position="26"/>
        <end position="49"/>
    </location>
</feature>
<protein>
    <submittedName>
        <fullName evidence="3">Uncharacterized membrane protein</fullName>
    </submittedName>
</protein>
<dbReference type="RefSeq" id="WP_143158379.1">
    <property type="nucleotide sequence ID" value="NZ_FQYR01000002.1"/>
</dbReference>
<dbReference type="OrthoDB" id="9780267at2"/>
<proteinExistence type="predicted"/>
<keyword evidence="2" id="KW-1133">Transmembrane helix</keyword>
<sequence>MNKDPEKHHTFDGPSMDQVKNTGRSLLAGLAALVPFIGTIWLLVIVYRIMLKAGDLMILGVMKFVSLLIGQPKAYETWHVDFYGSNLLRFLLPIILTALVGIAVLNKPGKRVLHWMNELVQKIPVIGFIYSALVQFVDAVRGLGDDRKFKSVVYIEYPSPGCRLIGFVTGNFHDEQKGNDVTSVFIPTSPNPMTGFMLIVDDDKVIPCDMSIERATKMILSAGLVTPDHLGDAVRVNDAPPPKVEEGAPEKEDTSSGA</sequence>
<dbReference type="Proteomes" id="UP000184510">
    <property type="component" value="Unassembled WGS sequence"/>
</dbReference>
<dbReference type="InParanoid" id="A0A1M6EF71"/>
<dbReference type="Pfam" id="PF04367">
    <property type="entry name" value="DUF502"/>
    <property type="match status" value="1"/>
</dbReference>
<dbReference type="PANTHER" id="PTHR31876">
    <property type="entry name" value="COV-LIKE PROTEIN 1"/>
    <property type="match status" value="1"/>
</dbReference>
<accession>A0A1M6EF71</accession>
<feature type="transmembrane region" description="Helical" evidence="2">
    <location>
        <begin position="87"/>
        <end position="106"/>
    </location>
</feature>
<gene>
    <name evidence="3" type="ORF">SAMN02745181_1016</name>
</gene>
<evidence type="ECO:0000313" key="3">
    <source>
        <dbReference type="EMBL" id="SHI84126.1"/>
    </source>
</evidence>
<evidence type="ECO:0000256" key="1">
    <source>
        <dbReference type="SAM" id="MobiDB-lite"/>
    </source>
</evidence>
<name>A0A1M6EF71_9BACT</name>